<name>B3ERA1_AMOA5</name>
<dbReference type="Pfam" id="PF13855">
    <property type="entry name" value="LRR_8"/>
    <property type="match status" value="2"/>
</dbReference>
<dbReference type="PANTHER" id="PTHR48051:SF54">
    <property type="entry name" value="LEUCINE-RICH REPEAT-CONTAINING PROTEIN"/>
    <property type="match status" value="1"/>
</dbReference>
<keyword evidence="2" id="KW-0677">Repeat</keyword>
<dbReference type="SMART" id="SM00364">
    <property type="entry name" value="LRR_BAC"/>
    <property type="match status" value="6"/>
</dbReference>
<dbReference type="InterPro" id="IPR003591">
    <property type="entry name" value="Leu-rich_rpt_typical-subtyp"/>
</dbReference>
<dbReference type="InterPro" id="IPR001611">
    <property type="entry name" value="Leu-rich_rpt"/>
</dbReference>
<evidence type="ECO:0000313" key="4">
    <source>
        <dbReference type="Proteomes" id="UP000001227"/>
    </source>
</evidence>
<dbReference type="STRING" id="452471.Aasi_0319"/>
<organism evidence="3 4">
    <name type="scientific">Amoebophilus asiaticus (strain 5a2)</name>
    <dbReference type="NCBI Taxonomy" id="452471"/>
    <lineage>
        <taxon>Bacteria</taxon>
        <taxon>Pseudomonadati</taxon>
        <taxon>Bacteroidota</taxon>
        <taxon>Cytophagia</taxon>
        <taxon>Cytophagales</taxon>
        <taxon>Amoebophilaceae</taxon>
        <taxon>Candidatus Amoebophilus</taxon>
    </lineage>
</organism>
<dbReference type="HOGENOM" id="CLU_610651_0_0_10"/>
<dbReference type="InterPro" id="IPR032675">
    <property type="entry name" value="LRR_dom_sf"/>
</dbReference>
<accession>B3ERA1</accession>
<dbReference type="PROSITE" id="PS51257">
    <property type="entry name" value="PROKAR_LIPOPROTEIN"/>
    <property type="match status" value="1"/>
</dbReference>
<sequence length="448" mass="51218">MKIILHYLIAFFMIFMLGCRTPNPIPTNLPDLVEEEVALAFEKHSFVSFQELHADTPYSIWEQFFTQRGGRSFWQTLQQREDSLNFDFASLIVPSLLINPSGWITEQEKNEVAAGIIHYLVCYQVSVKNMTLNPKITRIEVDRSNQLSFIPAEIVNIVSLTSLDLSHNCIRELPDGMCNLTGLNLSWNQLRGLPTRIDNLDKLTFLDLSHNRITELPAEIGNLASLKMLNLGYNQLVELPADISNFTNLTSLDLSHNRIIKLSDEIFNFISLTCLDISHNGIRELSNEIFYLTSLRVLNLEYNQLVGLPAEIFSSTNLSYLNLCENKLRTLPASINSKFTKLLEDQVQDELEQRIEEESAEDLLEEYEEVLEDEVREDIANGKLGNNSWLASSELLPINKGILKHALRRHARQTFPHSLTTLCMNYIENTPKSRKVFTRRSLSSGARK</sequence>
<evidence type="ECO:0000313" key="3">
    <source>
        <dbReference type="EMBL" id="ACE05753.1"/>
    </source>
</evidence>
<dbReference type="KEGG" id="aas:Aasi_0319"/>
<dbReference type="OrthoDB" id="981985at2"/>
<dbReference type="SMART" id="SM00365">
    <property type="entry name" value="LRR_SD22"/>
    <property type="match status" value="3"/>
</dbReference>
<reference evidence="3 4" key="1">
    <citation type="journal article" date="2010" name="J. Bacteriol.">
        <title>The genome of the amoeba symbiont 'Candidatus Amoebophilus asiaticus' reveals common mechanisms for host cell interaction among amoeba-associated bacteria.</title>
        <authorList>
            <person name="Schmitz-Esser S."/>
            <person name="Tischler P."/>
            <person name="Arnold R."/>
            <person name="Montanaro J."/>
            <person name="Wagner M."/>
            <person name="Rattei T."/>
            <person name="Horn M."/>
        </authorList>
    </citation>
    <scope>NUCLEOTIDE SEQUENCE [LARGE SCALE GENOMIC DNA]</scope>
    <source>
        <strain evidence="3 4">5a2</strain>
    </source>
</reference>
<dbReference type="PROSITE" id="PS51450">
    <property type="entry name" value="LRR"/>
    <property type="match status" value="6"/>
</dbReference>
<dbReference type="eggNOG" id="COG4886">
    <property type="taxonomic scope" value="Bacteria"/>
</dbReference>
<dbReference type="SUPFAM" id="SSF52058">
    <property type="entry name" value="L domain-like"/>
    <property type="match status" value="1"/>
</dbReference>
<protein>
    <submittedName>
        <fullName evidence="3">Uncharacterized protein</fullName>
    </submittedName>
</protein>
<evidence type="ECO:0000256" key="2">
    <source>
        <dbReference type="ARBA" id="ARBA00022737"/>
    </source>
</evidence>
<keyword evidence="4" id="KW-1185">Reference proteome</keyword>
<dbReference type="PRINTS" id="PR00019">
    <property type="entry name" value="LEURICHRPT"/>
</dbReference>
<dbReference type="Proteomes" id="UP000001227">
    <property type="component" value="Chromosome"/>
</dbReference>
<dbReference type="EMBL" id="CP001102">
    <property type="protein sequence ID" value="ACE05753.1"/>
    <property type="molecule type" value="Genomic_DNA"/>
</dbReference>
<dbReference type="RefSeq" id="WP_012472517.1">
    <property type="nucleotide sequence ID" value="NC_010830.1"/>
</dbReference>
<dbReference type="Pfam" id="PF00560">
    <property type="entry name" value="LRR_1"/>
    <property type="match status" value="1"/>
</dbReference>
<dbReference type="GO" id="GO:0005737">
    <property type="term" value="C:cytoplasm"/>
    <property type="evidence" value="ECO:0007669"/>
    <property type="project" value="TreeGrafter"/>
</dbReference>
<keyword evidence="1" id="KW-0433">Leucine-rich repeat</keyword>
<proteinExistence type="predicted"/>
<dbReference type="Gene3D" id="3.80.10.10">
    <property type="entry name" value="Ribonuclease Inhibitor"/>
    <property type="match status" value="3"/>
</dbReference>
<evidence type="ECO:0000256" key="1">
    <source>
        <dbReference type="ARBA" id="ARBA00022614"/>
    </source>
</evidence>
<dbReference type="InterPro" id="IPR050216">
    <property type="entry name" value="LRR_domain-containing"/>
</dbReference>
<dbReference type="AlphaFoldDB" id="B3ERA1"/>
<dbReference type="SMART" id="SM00369">
    <property type="entry name" value="LRR_TYP"/>
    <property type="match status" value="7"/>
</dbReference>
<gene>
    <name evidence="3" type="ordered locus">Aasi_0319</name>
</gene>
<dbReference type="PANTHER" id="PTHR48051">
    <property type="match status" value="1"/>
</dbReference>